<evidence type="ECO:0000313" key="1">
    <source>
        <dbReference type="EMBL" id="SFI59800.1"/>
    </source>
</evidence>
<dbReference type="InterPro" id="IPR023401">
    <property type="entry name" value="ODC_N"/>
</dbReference>
<dbReference type="InterPro" id="IPR003462">
    <property type="entry name" value="ODC_Mu_crystall"/>
</dbReference>
<dbReference type="PIRSF" id="PIRSF001439">
    <property type="entry name" value="CryM"/>
    <property type="match status" value="1"/>
</dbReference>
<accession>A0A1I3JI57</accession>
<dbReference type="EMBL" id="FORP01000001">
    <property type="protein sequence ID" value="SFI59800.1"/>
    <property type="molecule type" value="Genomic_DNA"/>
</dbReference>
<protein>
    <submittedName>
        <fullName evidence="1">Ornithine cyclodeaminase</fullName>
    </submittedName>
</protein>
<name>A0A1I3JI57_9PSEU</name>
<dbReference type="Gene3D" id="3.30.1780.10">
    <property type="entry name" value="ornithine cyclodeaminase, domain 1"/>
    <property type="match status" value="1"/>
</dbReference>
<gene>
    <name evidence="1" type="ORF">SAMN05421835_101145</name>
</gene>
<proteinExistence type="predicted"/>
<dbReference type="PANTHER" id="PTHR13812:SF19">
    <property type="entry name" value="KETIMINE REDUCTASE MU-CRYSTALLIN"/>
    <property type="match status" value="1"/>
</dbReference>
<dbReference type="InterPro" id="IPR036291">
    <property type="entry name" value="NAD(P)-bd_dom_sf"/>
</dbReference>
<dbReference type="RefSeq" id="WP_091503539.1">
    <property type="nucleotide sequence ID" value="NZ_CBDQZW010000017.1"/>
</dbReference>
<dbReference type="GO" id="GO:0005737">
    <property type="term" value="C:cytoplasm"/>
    <property type="evidence" value="ECO:0007669"/>
    <property type="project" value="TreeGrafter"/>
</dbReference>
<dbReference type="AlphaFoldDB" id="A0A1I3JI57"/>
<dbReference type="Proteomes" id="UP000199025">
    <property type="component" value="Unassembled WGS sequence"/>
</dbReference>
<dbReference type="SUPFAM" id="SSF51735">
    <property type="entry name" value="NAD(P)-binding Rossmann-fold domains"/>
    <property type="match status" value="1"/>
</dbReference>
<organism evidence="1 2">
    <name type="scientific">Amycolatopsis sacchari</name>
    <dbReference type="NCBI Taxonomy" id="115433"/>
    <lineage>
        <taxon>Bacteria</taxon>
        <taxon>Bacillati</taxon>
        <taxon>Actinomycetota</taxon>
        <taxon>Actinomycetes</taxon>
        <taxon>Pseudonocardiales</taxon>
        <taxon>Pseudonocardiaceae</taxon>
        <taxon>Amycolatopsis</taxon>
    </lineage>
</organism>
<dbReference type="STRING" id="115433.SAMN05421835_101145"/>
<sequence>MIGEAAAIGALREALRAGLDPDAGPPRSVVPVRHGQLLLMPAEWGRYTGVKVASVAPRNPARGLARIQGQYLLLDGETLAPLAVLDGVALTNVRTAAVSAVAVDALAAPGPARLLVFGTGPQARSHVAALRVVRPVVDVVIVGRDPGRAGRFAAEVGGRVGTADDVRDADLVACCTTAREPLFDGALLRPHATVVAVGSHEPDVREVDDETVRRSTVVVESVATALREAGDVVQAVAAGACDPAELVGLAAVVRGEAAVSPEAPRLFKSVGMAWEDLVVAAAEYEEGE</sequence>
<reference evidence="1 2" key="1">
    <citation type="submission" date="2016-10" db="EMBL/GenBank/DDBJ databases">
        <authorList>
            <person name="de Groot N.N."/>
        </authorList>
    </citation>
    <scope>NUCLEOTIDE SEQUENCE [LARGE SCALE GENOMIC DNA]</scope>
    <source>
        <strain evidence="1 2">DSM 44468</strain>
    </source>
</reference>
<dbReference type="Gene3D" id="3.40.50.720">
    <property type="entry name" value="NAD(P)-binding Rossmann-like Domain"/>
    <property type="match status" value="1"/>
</dbReference>
<keyword evidence="2" id="KW-1185">Reference proteome</keyword>
<dbReference type="Pfam" id="PF02423">
    <property type="entry name" value="OCD_Mu_crystall"/>
    <property type="match status" value="1"/>
</dbReference>
<dbReference type="PANTHER" id="PTHR13812">
    <property type="entry name" value="KETIMINE REDUCTASE MU-CRYSTALLIN"/>
    <property type="match status" value="1"/>
</dbReference>
<dbReference type="OrthoDB" id="3812704at2"/>
<evidence type="ECO:0000313" key="2">
    <source>
        <dbReference type="Proteomes" id="UP000199025"/>
    </source>
</evidence>